<accession>A0A134DFH9</accession>
<dbReference type="CDD" id="cd02972">
    <property type="entry name" value="DsbA_family"/>
    <property type="match status" value="1"/>
</dbReference>
<evidence type="ECO:0000313" key="2">
    <source>
        <dbReference type="Proteomes" id="UP000233276"/>
    </source>
</evidence>
<organism evidence="1 2">
    <name type="scientific">Microbacterium hominis</name>
    <dbReference type="NCBI Taxonomy" id="162426"/>
    <lineage>
        <taxon>Bacteria</taxon>
        <taxon>Bacillati</taxon>
        <taxon>Actinomycetota</taxon>
        <taxon>Actinomycetes</taxon>
        <taxon>Micrococcales</taxon>
        <taxon>Microbacteriaceae</taxon>
        <taxon>Microbacterium</taxon>
    </lineage>
</organism>
<dbReference type="EMBL" id="CP025299">
    <property type="protein sequence ID" value="AUG30680.1"/>
    <property type="molecule type" value="Genomic_DNA"/>
</dbReference>
<dbReference type="OrthoDB" id="117402at2"/>
<gene>
    <name evidence="1" type="ORF">CXR34_15215</name>
</gene>
<keyword evidence="1" id="KW-0413">Isomerase</keyword>
<dbReference type="AlphaFoldDB" id="A0A134DFH9"/>
<dbReference type="SUPFAM" id="SSF52833">
    <property type="entry name" value="Thioredoxin-like"/>
    <property type="match status" value="1"/>
</dbReference>
<dbReference type="Gene3D" id="3.40.30.10">
    <property type="entry name" value="Glutaredoxin"/>
    <property type="match status" value="1"/>
</dbReference>
<protein>
    <submittedName>
        <fullName evidence="1">Protein-disulfide isomerase</fullName>
    </submittedName>
</protein>
<dbReference type="Proteomes" id="UP000233276">
    <property type="component" value="Chromosome"/>
</dbReference>
<dbReference type="GO" id="GO:0016853">
    <property type="term" value="F:isomerase activity"/>
    <property type="evidence" value="ECO:0007669"/>
    <property type="project" value="UniProtKB-KW"/>
</dbReference>
<name>A0A134DFH9_9MICO</name>
<reference evidence="1 2" key="1">
    <citation type="submission" date="2017-12" db="EMBL/GenBank/DDBJ databases">
        <title>Isolation and characterization of estrogens degradatiion strain Microbacterium hominis SJTG1.</title>
        <authorList>
            <person name="Xiong W."/>
            <person name="Yin C."/>
            <person name="Zheng D."/>
            <person name="Liang R."/>
        </authorList>
    </citation>
    <scope>NUCLEOTIDE SEQUENCE [LARGE SCALE GENOMIC DNA]</scope>
    <source>
        <strain evidence="1 2">SJTG1</strain>
    </source>
</reference>
<dbReference type="RefSeq" id="WP_060960266.1">
    <property type="nucleotide sequence ID" value="NZ_CP025299.1"/>
</dbReference>
<dbReference type="KEGG" id="mhos:CXR34_15215"/>
<dbReference type="InterPro" id="IPR036249">
    <property type="entry name" value="Thioredoxin-like_sf"/>
</dbReference>
<dbReference type="Pfam" id="PF13462">
    <property type="entry name" value="Thioredoxin_4"/>
    <property type="match status" value="1"/>
</dbReference>
<sequence>MAQAAAGRKNWFAIWVSVAVVVIVALVVALVVWMNRAATDPGTAPSGSGINQETGAVVVGSGSQTLDTYIDFMCPICNQFEQTYGDEILDLANNGTITLNIHPISILDRYSQGTKYSTRAANAMYCVAEADPDKAVTFMQALFKAQPEENSTGLTDQQILDVASSVGVTGIDSCVSDGTYTKFVAAMTEKTPVQPGSSGIGTPTLAVNGTVIANQTIPAKGQFATLFQ</sequence>
<evidence type="ECO:0000313" key="1">
    <source>
        <dbReference type="EMBL" id="AUG30680.1"/>
    </source>
</evidence>
<dbReference type="InterPro" id="IPR012336">
    <property type="entry name" value="Thioredoxin-like_fold"/>
</dbReference>
<proteinExistence type="predicted"/>